<proteinExistence type="predicted"/>
<dbReference type="Proteomes" id="UP001454036">
    <property type="component" value="Unassembled WGS sequence"/>
</dbReference>
<gene>
    <name evidence="1" type="ORF">LIER_10268</name>
</gene>
<dbReference type="AlphaFoldDB" id="A0AAV3PKE2"/>
<evidence type="ECO:0000313" key="2">
    <source>
        <dbReference type="Proteomes" id="UP001454036"/>
    </source>
</evidence>
<keyword evidence="2" id="KW-1185">Reference proteome</keyword>
<sequence length="228" mass="25593">MFSIYNSISARAYLQTFGSWGGSTLLKTMGPTLKSCVSLSIPFPESSLSTLGGGMWTMCNEMECRWCLYSTLKRFYRQLSSWCTLLLSTATFILRVSRHSTLPDISFVLRAISSFEIASSGFLLTPPYFTSPMPPPVGLLSRYSILGLYFIRGERRLQMYGRYYLLELCHRRSSYDPVISPSAISTNVSSTIFVACCGYFSIFIMRFETPNGFYYISGEPLPAGLPLA</sequence>
<evidence type="ECO:0008006" key="3">
    <source>
        <dbReference type="Google" id="ProtNLM"/>
    </source>
</evidence>
<accession>A0AAV3PKE2</accession>
<name>A0AAV3PKE2_LITER</name>
<organism evidence="1 2">
    <name type="scientific">Lithospermum erythrorhizon</name>
    <name type="common">Purple gromwell</name>
    <name type="synonym">Lithospermum officinale var. erythrorhizon</name>
    <dbReference type="NCBI Taxonomy" id="34254"/>
    <lineage>
        <taxon>Eukaryota</taxon>
        <taxon>Viridiplantae</taxon>
        <taxon>Streptophyta</taxon>
        <taxon>Embryophyta</taxon>
        <taxon>Tracheophyta</taxon>
        <taxon>Spermatophyta</taxon>
        <taxon>Magnoliopsida</taxon>
        <taxon>eudicotyledons</taxon>
        <taxon>Gunneridae</taxon>
        <taxon>Pentapetalae</taxon>
        <taxon>asterids</taxon>
        <taxon>lamiids</taxon>
        <taxon>Boraginales</taxon>
        <taxon>Boraginaceae</taxon>
        <taxon>Boraginoideae</taxon>
        <taxon>Lithospermeae</taxon>
        <taxon>Lithospermum</taxon>
    </lineage>
</organism>
<comment type="caution">
    <text evidence="1">The sequence shown here is derived from an EMBL/GenBank/DDBJ whole genome shotgun (WGS) entry which is preliminary data.</text>
</comment>
<reference evidence="1 2" key="1">
    <citation type="submission" date="2024-01" db="EMBL/GenBank/DDBJ databases">
        <title>The complete chloroplast genome sequence of Lithospermum erythrorhizon: insights into the phylogenetic relationship among Boraginaceae species and the maternal lineages of purple gromwells.</title>
        <authorList>
            <person name="Okada T."/>
            <person name="Watanabe K."/>
        </authorList>
    </citation>
    <scope>NUCLEOTIDE SEQUENCE [LARGE SCALE GENOMIC DNA]</scope>
</reference>
<protein>
    <recommendedName>
        <fullName evidence="3">Cytochrome c biogenesis B</fullName>
    </recommendedName>
</protein>
<dbReference type="EMBL" id="BAABME010001811">
    <property type="protein sequence ID" value="GAA0151573.1"/>
    <property type="molecule type" value="Genomic_DNA"/>
</dbReference>
<evidence type="ECO:0000313" key="1">
    <source>
        <dbReference type="EMBL" id="GAA0151573.1"/>
    </source>
</evidence>